<dbReference type="RefSeq" id="WP_284254503.1">
    <property type="nucleotide sequence ID" value="NZ_BSVB01000001.1"/>
</dbReference>
<evidence type="ECO:0000313" key="4">
    <source>
        <dbReference type="EMBL" id="GMA95792.1"/>
    </source>
</evidence>
<gene>
    <name evidence="4" type="ORF">GCM10025881_26160</name>
</gene>
<dbReference type="SUPFAM" id="SSF51556">
    <property type="entry name" value="Metallo-dependent hydrolases"/>
    <property type="match status" value="1"/>
</dbReference>
<dbReference type="Gene3D" id="2.30.40.10">
    <property type="entry name" value="Urease, subunit C, domain 1"/>
    <property type="match status" value="1"/>
</dbReference>
<dbReference type="PANTHER" id="PTHR11113">
    <property type="entry name" value="N-ACETYLGLUCOSAMINE-6-PHOSPHATE DEACETYLASE"/>
    <property type="match status" value="1"/>
</dbReference>
<dbReference type="PANTHER" id="PTHR11113:SF14">
    <property type="entry name" value="N-ACETYLGLUCOSAMINE-6-PHOSPHATE DEACETYLASE"/>
    <property type="match status" value="1"/>
</dbReference>
<keyword evidence="2" id="KW-0378">Hydrolase</keyword>
<dbReference type="EMBL" id="BSVB01000001">
    <property type="protein sequence ID" value="GMA95792.1"/>
    <property type="molecule type" value="Genomic_DNA"/>
</dbReference>
<dbReference type="InterPro" id="IPR032466">
    <property type="entry name" value="Metal_Hydrolase"/>
</dbReference>
<feature type="domain" description="Amidohydrolase-related" evidence="3">
    <location>
        <begin position="16"/>
        <end position="282"/>
    </location>
</feature>
<sequence>MVSFVSAPLAELREGIAEVAELTTRDPRVLGSHLEGPFLAPARRGAHDESFLRHPDPESVEGLIEAAAGTLRQVTLAPELPGGLEAIARFADAGVVPAVGHTEADEQTARAAFDAGARVLTHAFNAMPGIGHRAPGPVVAAIDDERITLELVLDGLHVHPHVAKLLWDAAPGRVALITDAMSAAAEADGDYRLGTLNVTVRDGLAVLSGTQTIAGSTLTQDVALRQAIAMGAMPAAAIAALTTIPSRALGIPGLGLLEPGYPADVVALDGAWNVTGVWSLGERVE</sequence>
<comment type="caution">
    <text evidence="4">The sequence shown here is derived from an EMBL/GenBank/DDBJ whole genome shotgun (WGS) entry which is preliminary data.</text>
</comment>
<dbReference type="SUPFAM" id="SSF51338">
    <property type="entry name" value="Composite domain of metallo-dependent hydrolases"/>
    <property type="match status" value="1"/>
</dbReference>
<name>A0ABQ6KAJ7_9MICO</name>
<dbReference type="InterPro" id="IPR011059">
    <property type="entry name" value="Metal-dep_hydrolase_composite"/>
</dbReference>
<evidence type="ECO:0000256" key="1">
    <source>
        <dbReference type="ARBA" id="ARBA00010716"/>
    </source>
</evidence>
<protein>
    <recommendedName>
        <fullName evidence="3">Amidohydrolase-related domain-containing protein</fullName>
    </recommendedName>
</protein>
<comment type="similarity">
    <text evidence="1">Belongs to the metallo-dependent hydrolases superfamily. NagA family.</text>
</comment>
<dbReference type="Pfam" id="PF01979">
    <property type="entry name" value="Amidohydro_1"/>
    <property type="match status" value="1"/>
</dbReference>
<dbReference type="Gene3D" id="3.20.20.140">
    <property type="entry name" value="Metal-dependent hydrolases"/>
    <property type="match status" value="1"/>
</dbReference>
<evidence type="ECO:0000313" key="5">
    <source>
        <dbReference type="Proteomes" id="UP001157034"/>
    </source>
</evidence>
<dbReference type="Proteomes" id="UP001157034">
    <property type="component" value="Unassembled WGS sequence"/>
</dbReference>
<keyword evidence="5" id="KW-1185">Reference proteome</keyword>
<proteinExistence type="inferred from homology"/>
<organism evidence="4 5">
    <name type="scientific">Pseudolysinimonas kribbensis</name>
    <dbReference type="NCBI Taxonomy" id="433641"/>
    <lineage>
        <taxon>Bacteria</taxon>
        <taxon>Bacillati</taxon>
        <taxon>Actinomycetota</taxon>
        <taxon>Actinomycetes</taxon>
        <taxon>Micrococcales</taxon>
        <taxon>Microbacteriaceae</taxon>
        <taxon>Pseudolysinimonas</taxon>
    </lineage>
</organism>
<evidence type="ECO:0000256" key="2">
    <source>
        <dbReference type="ARBA" id="ARBA00022801"/>
    </source>
</evidence>
<accession>A0ABQ6KAJ7</accession>
<dbReference type="InterPro" id="IPR006680">
    <property type="entry name" value="Amidohydro-rel"/>
</dbReference>
<evidence type="ECO:0000259" key="3">
    <source>
        <dbReference type="Pfam" id="PF01979"/>
    </source>
</evidence>
<reference evidence="5" key="1">
    <citation type="journal article" date="2019" name="Int. J. Syst. Evol. Microbiol.">
        <title>The Global Catalogue of Microorganisms (GCM) 10K type strain sequencing project: providing services to taxonomists for standard genome sequencing and annotation.</title>
        <authorList>
            <consortium name="The Broad Institute Genomics Platform"/>
            <consortium name="The Broad Institute Genome Sequencing Center for Infectious Disease"/>
            <person name="Wu L."/>
            <person name="Ma J."/>
        </authorList>
    </citation>
    <scope>NUCLEOTIDE SEQUENCE [LARGE SCALE GENOMIC DNA]</scope>
    <source>
        <strain evidence="5">NBRC 108894</strain>
    </source>
</reference>